<protein>
    <submittedName>
        <fullName evidence="1">Uncharacterized protein</fullName>
    </submittedName>
</protein>
<dbReference type="EMBL" id="MF782455">
    <property type="protein sequence ID" value="ATZ81073.1"/>
    <property type="molecule type" value="Genomic_DNA"/>
</dbReference>
<evidence type="ECO:0000313" key="1">
    <source>
        <dbReference type="EMBL" id="ATZ81073.1"/>
    </source>
</evidence>
<name>A0A2H4UVW7_9VIRU</name>
<keyword evidence="2" id="KW-1185">Reference proteome</keyword>
<organism evidence="1">
    <name type="scientific">Bodo saltans virus</name>
    <dbReference type="NCBI Taxonomy" id="2024608"/>
    <lineage>
        <taxon>Viruses</taxon>
        <taxon>Varidnaviria</taxon>
        <taxon>Bamfordvirae</taxon>
        <taxon>Nucleocytoviricota</taxon>
        <taxon>Megaviricetes</taxon>
        <taxon>Imitervirales</taxon>
        <taxon>Mimiviridae</taxon>
        <taxon>Klosneuvirinae</taxon>
        <taxon>Theiavirus</taxon>
        <taxon>Theiavirus salishense</taxon>
    </lineage>
</organism>
<evidence type="ECO:0000313" key="2">
    <source>
        <dbReference type="Proteomes" id="UP000240325"/>
    </source>
</evidence>
<accession>A0A2H4UVW7</accession>
<sequence>MIKDDVSKSEFGALSPYSIKTPDGIIIENYWQFLKVYENVLPIKCTFSTFDKRVVFTYGGGQHIDKNNEVTDEWNHWRKLGFACNDPVRFPVGSNPKARASCKFSLCINDDGTIDTHNRLDYVEARKKVYCKAYCDNVKLHKFFDNLKKRLVNGENLLIIEVDGPHQESLDYYKKTYGVDDDFIDNGTIEVNSSNMKIMLNDSKHAFGHGYCLAMELLGIRDDVI</sequence>
<dbReference type="Proteomes" id="UP000240325">
    <property type="component" value="Segment"/>
</dbReference>
<gene>
    <name evidence="1" type="ORF">BMW23_1028</name>
</gene>
<reference evidence="1" key="1">
    <citation type="journal article" date="2017" name="Elife">
        <title>The kinetoplastid-infecting Bodo saltans virus (BsV), a window into the most abundant giant viruses in the sea.</title>
        <authorList>
            <person name="Deeg C.M."/>
            <person name="Chow C.-E.T."/>
            <person name="Suttle C.A."/>
        </authorList>
    </citation>
    <scope>NUCLEOTIDE SEQUENCE</scope>
    <source>
        <strain evidence="1">NG1</strain>
    </source>
</reference>
<proteinExistence type="predicted"/>